<accession>A0A6A5YVK4</accession>
<dbReference type="InterPro" id="IPR001841">
    <property type="entry name" value="Znf_RING"/>
</dbReference>
<name>A0A6A5YVK4_9PLEO</name>
<dbReference type="PROSITE" id="PS50089">
    <property type="entry name" value="ZF_RING_2"/>
    <property type="match status" value="1"/>
</dbReference>
<dbReference type="OrthoDB" id="8062037at2759"/>
<dbReference type="AlphaFoldDB" id="A0A6A5YVK4"/>
<evidence type="ECO:0000256" key="2">
    <source>
        <dbReference type="SAM" id="MobiDB-lite"/>
    </source>
</evidence>
<dbReference type="SUPFAM" id="SSF57850">
    <property type="entry name" value="RING/U-box"/>
    <property type="match status" value="1"/>
</dbReference>
<feature type="region of interest" description="Disordered" evidence="2">
    <location>
        <begin position="157"/>
        <end position="187"/>
    </location>
</feature>
<keyword evidence="1" id="KW-0479">Metal-binding</keyword>
<keyword evidence="5" id="KW-1185">Reference proteome</keyword>
<evidence type="ECO:0000313" key="5">
    <source>
        <dbReference type="Proteomes" id="UP000799770"/>
    </source>
</evidence>
<keyword evidence="1" id="KW-0862">Zinc</keyword>
<evidence type="ECO:0000256" key="1">
    <source>
        <dbReference type="PROSITE-ProRule" id="PRU00175"/>
    </source>
</evidence>
<dbReference type="GO" id="GO:0008270">
    <property type="term" value="F:zinc ion binding"/>
    <property type="evidence" value="ECO:0007669"/>
    <property type="project" value="UniProtKB-KW"/>
</dbReference>
<dbReference type="Proteomes" id="UP000799770">
    <property type="component" value="Unassembled WGS sequence"/>
</dbReference>
<gene>
    <name evidence="4" type="ORF">BDV96DRAFT_582908</name>
</gene>
<dbReference type="Gene3D" id="3.30.40.10">
    <property type="entry name" value="Zinc/RING finger domain, C3HC4 (zinc finger)"/>
    <property type="match status" value="1"/>
</dbReference>
<dbReference type="InterPro" id="IPR013083">
    <property type="entry name" value="Znf_RING/FYVE/PHD"/>
</dbReference>
<evidence type="ECO:0000259" key="3">
    <source>
        <dbReference type="PROSITE" id="PS50089"/>
    </source>
</evidence>
<organism evidence="4 5">
    <name type="scientific">Lophiotrema nucula</name>
    <dbReference type="NCBI Taxonomy" id="690887"/>
    <lineage>
        <taxon>Eukaryota</taxon>
        <taxon>Fungi</taxon>
        <taxon>Dikarya</taxon>
        <taxon>Ascomycota</taxon>
        <taxon>Pezizomycotina</taxon>
        <taxon>Dothideomycetes</taxon>
        <taxon>Pleosporomycetidae</taxon>
        <taxon>Pleosporales</taxon>
        <taxon>Lophiotremataceae</taxon>
        <taxon>Lophiotrema</taxon>
    </lineage>
</organism>
<evidence type="ECO:0000313" key="4">
    <source>
        <dbReference type="EMBL" id="KAF2110804.1"/>
    </source>
</evidence>
<protein>
    <recommendedName>
        <fullName evidence="3">RING-type domain-containing protein</fullName>
    </recommendedName>
</protein>
<dbReference type="EMBL" id="ML977336">
    <property type="protein sequence ID" value="KAF2110804.1"/>
    <property type="molecule type" value="Genomic_DNA"/>
</dbReference>
<keyword evidence="1" id="KW-0863">Zinc-finger</keyword>
<dbReference type="SMART" id="SM00184">
    <property type="entry name" value="RING"/>
    <property type="match status" value="1"/>
</dbReference>
<dbReference type="Pfam" id="PF13639">
    <property type="entry name" value="zf-RING_2"/>
    <property type="match status" value="1"/>
</dbReference>
<feature type="compositionally biased region" description="Basic and acidic residues" evidence="2">
    <location>
        <begin position="165"/>
        <end position="187"/>
    </location>
</feature>
<proteinExistence type="predicted"/>
<feature type="domain" description="RING-type" evidence="3">
    <location>
        <begin position="30"/>
        <end position="73"/>
    </location>
</feature>
<reference evidence="4" key="1">
    <citation type="journal article" date="2020" name="Stud. Mycol.">
        <title>101 Dothideomycetes genomes: a test case for predicting lifestyles and emergence of pathogens.</title>
        <authorList>
            <person name="Haridas S."/>
            <person name="Albert R."/>
            <person name="Binder M."/>
            <person name="Bloem J."/>
            <person name="Labutti K."/>
            <person name="Salamov A."/>
            <person name="Andreopoulos B."/>
            <person name="Baker S."/>
            <person name="Barry K."/>
            <person name="Bills G."/>
            <person name="Bluhm B."/>
            <person name="Cannon C."/>
            <person name="Castanera R."/>
            <person name="Culley D."/>
            <person name="Daum C."/>
            <person name="Ezra D."/>
            <person name="Gonzalez J."/>
            <person name="Henrissat B."/>
            <person name="Kuo A."/>
            <person name="Liang C."/>
            <person name="Lipzen A."/>
            <person name="Lutzoni F."/>
            <person name="Magnuson J."/>
            <person name="Mondo S."/>
            <person name="Nolan M."/>
            <person name="Ohm R."/>
            <person name="Pangilinan J."/>
            <person name="Park H.-J."/>
            <person name="Ramirez L."/>
            <person name="Alfaro M."/>
            <person name="Sun H."/>
            <person name="Tritt A."/>
            <person name="Yoshinaga Y."/>
            <person name="Zwiers L.-H."/>
            <person name="Turgeon B."/>
            <person name="Goodwin S."/>
            <person name="Spatafora J."/>
            <person name="Crous P."/>
            <person name="Grigoriev I."/>
        </authorList>
    </citation>
    <scope>NUCLEOTIDE SEQUENCE</scope>
    <source>
        <strain evidence="4">CBS 627.86</strain>
    </source>
</reference>
<sequence>MAALPDTIALFMEQGVEPYRSDSQWVDNECMKCGTHFWGATDSIKISRCGHRFHRVCLRGWLQVDNKDSCPACGIKLWDASTLHAVDLMNLIRSSNSHFGISDNTVNLFLIPDGDGDLFSHDSLYGHDFGVFNNGGAGSKGLYTGYDGAVGQYGAGTGGVPLEQEWDKDTNEDGKEEEDKGGSGKDVVRGLSRFKRRNFDLYDNLGGRDGVDSAYPFADIPEDADVSDWPYAPISWDRVYWAAAGCPDQMWQGDETPLACFESPITGNVTAIYSDLGWVPPHQRGL</sequence>